<gene>
    <name evidence="3" type="ORF">RM590_20355</name>
</gene>
<reference evidence="4" key="1">
    <citation type="submission" date="2023-07" db="EMBL/GenBank/DDBJ databases">
        <title>30 novel species of actinomycetes from the DSMZ collection.</title>
        <authorList>
            <person name="Nouioui I."/>
        </authorList>
    </citation>
    <scope>NUCLEOTIDE SEQUENCE [LARGE SCALE GENOMIC DNA]</scope>
    <source>
        <strain evidence="4">DSM 44938</strain>
    </source>
</reference>
<feature type="region of interest" description="Disordered" evidence="1">
    <location>
        <begin position="61"/>
        <end position="90"/>
    </location>
</feature>
<keyword evidence="4" id="KW-1185">Reference proteome</keyword>
<dbReference type="EMBL" id="JAVREL010000012">
    <property type="protein sequence ID" value="MDT0344945.1"/>
    <property type="molecule type" value="Genomic_DNA"/>
</dbReference>
<sequence>MRELVEELRRAAATTTAGPAPVEEMIRRGRALRFRRRMAAAGAGTAGVLAAGLAWLGSAEAGPAAPDDAAPPAATHEVALPNGDDSGAPVEVRPYERHVINDGLVLGLLPEGDQNYVISLPEYFDEDIEANKHLPGSNIDPDSISAGYREDTGAVVLVEGAWRLDETPSRIVVAPEGQDVTYPATVVTLAGESGWGVFYLDVSHHPDFALDFQVIAYGANGEAIAEIPVTDPG</sequence>
<evidence type="ECO:0000256" key="1">
    <source>
        <dbReference type="SAM" id="MobiDB-lite"/>
    </source>
</evidence>
<dbReference type="RefSeq" id="WP_311706078.1">
    <property type="nucleotide sequence ID" value="NZ_JAVREL010000012.1"/>
</dbReference>
<dbReference type="Proteomes" id="UP001183246">
    <property type="component" value="Unassembled WGS sequence"/>
</dbReference>
<keyword evidence="2" id="KW-0812">Transmembrane</keyword>
<feature type="transmembrane region" description="Helical" evidence="2">
    <location>
        <begin position="38"/>
        <end position="57"/>
    </location>
</feature>
<evidence type="ECO:0000313" key="3">
    <source>
        <dbReference type="EMBL" id="MDT0344945.1"/>
    </source>
</evidence>
<accession>A0ABU2MTI4</accession>
<name>A0ABU2MTI4_9ACTN</name>
<evidence type="ECO:0000256" key="2">
    <source>
        <dbReference type="SAM" id="Phobius"/>
    </source>
</evidence>
<organism evidence="3 4">
    <name type="scientific">Streptomyces litchfieldiae</name>
    <dbReference type="NCBI Taxonomy" id="3075543"/>
    <lineage>
        <taxon>Bacteria</taxon>
        <taxon>Bacillati</taxon>
        <taxon>Actinomycetota</taxon>
        <taxon>Actinomycetes</taxon>
        <taxon>Kitasatosporales</taxon>
        <taxon>Streptomycetaceae</taxon>
        <taxon>Streptomyces</taxon>
    </lineage>
</organism>
<keyword evidence="2" id="KW-0472">Membrane</keyword>
<protein>
    <submittedName>
        <fullName evidence="3">Uncharacterized protein</fullName>
    </submittedName>
</protein>
<proteinExistence type="predicted"/>
<feature type="compositionally biased region" description="Low complexity" evidence="1">
    <location>
        <begin position="61"/>
        <end position="74"/>
    </location>
</feature>
<evidence type="ECO:0000313" key="4">
    <source>
        <dbReference type="Proteomes" id="UP001183246"/>
    </source>
</evidence>
<comment type="caution">
    <text evidence="3">The sequence shown here is derived from an EMBL/GenBank/DDBJ whole genome shotgun (WGS) entry which is preliminary data.</text>
</comment>
<keyword evidence="2" id="KW-1133">Transmembrane helix</keyword>